<evidence type="ECO:0000313" key="2">
    <source>
        <dbReference type="EMBL" id="CAB4765788.1"/>
    </source>
</evidence>
<sequence length="258" mass="27536">MPVAERGTPAGLLVEVSDALEADLETLDDDAWASPVVFGWSVQGVVAHLVAVHDVLIERLTRRTDRPVTMIEILDATESALAAACGLEPEATRTLWRASVLRLRHGLEVCDAPVDWFGLVVPRGKTIVDRAFETWIHANDIRRATNRASLDPSGEHLKLLSDLAIELLPQTLVVTSRPRDAVVSVNLSGAGGGTWTMPLGTGTASGVEVVLNASARELCLLMGDRIDATDFAFTARGDASAADIARDLVDAASVFARP</sequence>
<dbReference type="EMBL" id="CAEZYR010000140">
    <property type="protein sequence ID" value="CAB4765788.1"/>
    <property type="molecule type" value="Genomic_DNA"/>
</dbReference>
<feature type="domain" description="Mycothiol-dependent maleylpyruvate isomerase metal-binding" evidence="1">
    <location>
        <begin position="16"/>
        <end position="142"/>
    </location>
</feature>
<accession>A0A6J7AY33</accession>
<dbReference type="InterPro" id="IPR017517">
    <property type="entry name" value="Maleyloyr_isom"/>
</dbReference>
<proteinExistence type="predicted"/>
<dbReference type="EMBL" id="CAFBMH010000266">
    <property type="protein sequence ID" value="CAB4943611.1"/>
    <property type="molecule type" value="Genomic_DNA"/>
</dbReference>
<organism evidence="3">
    <name type="scientific">freshwater metagenome</name>
    <dbReference type="NCBI Taxonomy" id="449393"/>
    <lineage>
        <taxon>unclassified sequences</taxon>
        <taxon>metagenomes</taxon>
        <taxon>ecological metagenomes</taxon>
    </lineage>
</organism>
<evidence type="ECO:0000313" key="3">
    <source>
        <dbReference type="EMBL" id="CAB4836599.1"/>
    </source>
</evidence>
<protein>
    <submittedName>
        <fullName evidence="3">Unannotated protein</fullName>
    </submittedName>
</protein>
<reference evidence="3" key="1">
    <citation type="submission" date="2020-05" db="EMBL/GenBank/DDBJ databases">
        <authorList>
            <person name="Chiriac C."/>
            <person name="Salcher M."/>
            <person name="Ghai R."/>
            <person name="Kavagutti S V."/>
        </authorList>
    </citation>
    <scope>NUCLEOTIDE SEQUENCE</scope>
</reference>
<dbReference type="GO" id="GO:0046872">
    <property type="term" value="F:metal ion binding"/>
    <property type="evidence" value="ECO:0007669"/>
    <property type="project" value="InterPro"/>
</dbReference>
<dbReference type="InterPro" id="IPR034660">
    <property type="entry name" value="DinB/YfiT-like"/>
</dbReference>
<dbReference type="SUPFAM" id="SSF109854">
    <property type="entry name" value="DinB/YfiT-like putative metalloenzymes"/>
    <property type="match status" value="1"/>
</dbReference>
<dbReference type="NCBIfam" id="TIGR03083">
    <property type="entry name" value="maleylpyruvate isomerase family mycothiol-dependent enzyme"/>
    <property type="match status" value="1"/>
</dbReference>
<name>A0A6J7AY33_9ZZZZ</name>
<dbReference type="Gene3D" id="1.20.120.450">
    <property type="entry name" value="dinb family like domain"/>
    <property type="match status" value="1"/>
</dbReference>
<dbReference type="EMBL" id="CAFABA010000201">
    <property type="protein sequence ID" value="CAB4836599.1"/>
    <property type="molecule type" value="Genomic_DNA"/>
</dbReference>
<evidence type="ECO:0000313" key="4">
    <source>
        <dbReference type="EMBL" id="CAB4943611.1"/>
    </source>
</evidence>
<dbReference type="InterPro" id="IPR024344">
    <property type="entry name" value="MDMPI_metal-binding"/>
</dbReference>
<gene>
    <name evidence="2" type="ORF">UFOPK2754_02762</name>
    <name evidence="3" type="ORF">UFOPK3139_03043</name>
    <name evidence="4" type="ORF">UFOPK3543_03390</name>
</gene>
<evidence type="ECO:0000259" key="1">
    <source>
        <dbReference type="Pfam" id="PF11716"/>
    </source>
</evidence>
<dbReference type="Pfam" id="PF11716">
    <property type="entry name" value="MDMPI_N"/>
    <property type="match status" value="1"/>
</dbReference>
<dbReference type="AlphaFoldDB" id="A0A6J7AY33"/>